<evidence type="ECO:0000256" key="1">
    <source>
        <dbReference type="SAM" id="MobiDB-lite"/>
    </source>
</evidence>
<dbReference type="Proteomes" id="UP001081071">
    <property type="component" value="Unassembled WGS sequence"/>
</dbReference>
<dbReference type="InterPro" id="IPR012551">
    <property type="entry name" value="DUF1707_SHOCT-like"/>
</dbReference>
<name>A0ABT4MMI5_9NOCA</name>
<dbReference type="Pfam" id="PF08044">
    <property type="entry name" value="DUF1707"/>
    <property type="match status" value="1"/>
</dbReference>
<feature type="transmembrane region" description="Helical" evidence="2">
    <location>
        <begin position="111"/>
        <end position="130"/>
    </location>
</feature>
<sequence length="140" mass="15185">MSELPEIRIGTADREKALDALSLHFSEGRLTVPEFDERSATIASATTRGELDTVFVDLPAASTPPHTPARPERSPAPAETGGGLDWRAVVMPLVIFGSLALFFLTDFDNKWLFFLLIPLAGALLSAGGHSKSPKKKKKER</sequence>
<keyword evidence="2" id="KW-0472">Membrane</keyword>
<feature type="domain" description="DUF1707" evidence="3">
    <location>
        <begin position="7"/>
        <end position="59"/>
    </location>
</feature>
<keyword evidence="2" id="KW-0812">Transmembrane</keyword>
<feature type="region of interest" description="Disordered" evidence="1">
    <location>
        <begin position="59"/>
        <end position="81"/>
    </location>
</feature>
<reference evidence="4" key="1">
    <citation type="submission" date="2022-12" db="EMBL/GenBank/DDBJ databases">
        <authorList>
            <person name="Krivoruchko A.V."/>
            <person name="Elkin A."/>
        </authorList>
    </citation>
    <scope>NUCLEOTIDE SEQUENCE</scope>
    <source>
        <strain evidence="4">IEGM 1391</strain>
    </source>
</reference>
<comment type="caution">
    <text evidence="4">The sequence shown here is derived from an EMBL/GenBank/DDBJ whole genome shotgun (WGS) entry which is preliminary data.</text>
</comment>
<gene>
    <name evidence="4" type="ORF">O4220_27110</name>
</gene>
<evidence type="ECO:0000313" key="4">
    <source>
        <dbReference type="EMBL" id="MCZ4522209.1"/>
    </source>
</evidence>
<keyword evidence="5" id="KW-1185">Reference proteome</keyword>
<feature type="transmembrane region" description="Helical" evidence="2">
    <location>
        <begin position="88"/>
        <end position="105"/>
    </location>
</feature>
<evidence type="ECO:0000313" key="5">
    <source>
        <dbReference type="Proteomes" id="UP001081071"/>
    </source>
</evidence>
<accession>A0ABT4MMI5</accession>
<keyword evidence="2" id="KW-1133">Transmembrane helix</keyword>
<dbReference type="EMBL" id="JAPWIJ010000019">
    <property type="protein sequence ID" value="MCZ4522209.1"/>
    <property type="molecule type" value="Genomic_DNA"/>
</dbReference>
<evidence type="ECO:0000256" key="2">
    <source>
        <dbReference type="SAM" id="Phobius"/>
    </source>
</evidence>
<organism evidence="4 5">
    <name type="scientific">Rhodococcus ruber</name>
    <dbReference type="NCBI Taxonomy" id="1830"/>
    <lineage>
        <taxon>Bacteria</taxon>
        <taxon>Bacillati</taxon>
        <taxon>Actinomycetota</taxon>
        <taxon>Actinomycetes</taxon>
        <taxon>Mycobacteriales</taxon>
        <taxon>Nocardiaceae</taxon>
        <taxon>Rhodococcus</taxon>
    </lineage>
</organism>
<dbReference type="RefSeq" id="WP_269608641.1">
    <property type="nucleotide sequence ID" value="NZ_JAPWIJ010000019.1"/>
</dbReference>
<proteinExistence type="predicted"/>
<protein>
    <submittedName>
        <fullName evidence="4">DUF1707 domain-containing protein</fullName>
    </submittedName>
</protein>
<evidence type="ECO:0000259" key="3">
    <source>
        <dbReference type="Pfam" id="PF08044"/>
    </source>
</evidence>